<dbReference type="PANTHER" id="PTHR35317">
    <property type="entry name" value="OS04G0629600 PROTEIN"/>
    <property type="match status" value="1"/>
</dbReference>
<organism evidence="1 2">
    <name type="scientific">Gossypium arboreum</name>
    <name type="common">Tree cotton</name>
    <name type="synonym">Gossypium nanking</name>
    <dbReference type="NCBI Taxonomy" id="29729"/>
    <lineage>
        <taxon>Eukaryota</taxon>
        <taxon>Viridiplantae</taxon>
        <taxon>Streptophyta</taxon>
        <taxon>Embryophyta</taxon>
        <taxon>Tracheophyta</taxon>
        <taxon>Spermatophyta</taxon>
        <taxon>Magnoliopsida</taxon>
        <taxon>eudicotyledons</taxon>
        <taxon>Gunneridae</taxon>
        <taxon>Pentapetalae</taxon>
        <taxon>rosids</taxon>
        <taxon>malvids</taxon>
        <taxon>Malvales</taxon>
        <taxon>Malvaceae</taxon>
        <taxon>Malvoideae</taxon>
        <taxon>Gossypium</taxon>
    </lineage>
</organism>
<evidence type="ECO:0008006" key="3">
    <source>
        <dbReference type="Google" id="ProtNLM"/>
    </source>
</evidence>
<dbReference type="Proteomes" id="UP001358586">
    <property type="component" value="Chromosome 10"/>
</dbReference>
<reference evidence="1 2" key="1">
    <citation type="submission" date="2023-03" db="EMBL/GenBank/DDBJ databases">
        <title>WGS of Gossypium arboreum.</title>
        <authorList>
            <person name="Yu D."/>
        </authorList>
    </citation>
    <scope>NUCLEOTIDE SEQUENCE [LARGE SCALE GENOMIC DNA]</scope>
    <source>
        <tissue evidence="1">Leaf</tissue>
    </source>
</reference>
<comment type="caution">
    <text evidence="1">The sequence shown here is derived from an EMBL/GenBank/DDBJ whole genome shotgun (WGS) entry which is preliminary data.</text>
</comment>
<evidence type="ECO:0000313" key="1">
    <source>
        <dbReference type="EMBL" id="KAK5792621.1"/>
    </source>
</evidence>
<gene>
    <name evidence="1" type="ORF">PVK06_033736</name>
</gene>
<name>A0ABR0ND78_GOSAR</name>
<proteinExistence type="predicted"/>
<dbReference type="Pfam" id="PF14223">
    <property type="entry name" value="Retrotran_gag_2"/>
    <property type="match status" value="1"/>
</dbReference>
<accession>A0ABR0ND78</accession>
<protein>
    <recommendedName>
        <fullName evidence="3">DUF4219 domain-containing protein</fullName>
    </recommendedName>
</protein>
<sequence>MSFTPPPSIFARENYHIWVVKMKTYLQPYDLWNVVENDVEPPTLRVNPTIAQMKQHSEECAKKHKVMACLKIGVSNVVFTRIMTCDSPKQAWEKLKEEFIGSDKARKQQLINL</sequence>
<keyword evidence="2" id="KW-1185">Reference proteome</keyword>
<evidence type="ECO:0000313" key="2">
    <source>
        <dbReference type="Proteomes" id="UP001358586"/>
    </source>
</evidence>
<dbReference type="EMBL" id="JARKNE010000010">
    <property type="protein sequence ID" value="KAK5792621.1"/>
    <property type="molecule type" value="Genomic_DNA"/>
</dbReference>
<dbReference type="PANTHER" id="PTHR35317:SF31">
    <property type="entry name" value="DUF4219 DOMAIN-CONTAINING PROTEIN"/>
    <property type="match status" value="1"/>
</dbReference>